<organism evidence="1 2">
    <name type="scientific">Diversispora eburnea</name>
    <dbReference type="NCBI Taxonomy" id="1213867"/>
    <lineage>
        <taxon>Eukaryota</taxon>
        <taxon>Fungi</taxon>
        <taxon>Fungi incertae sedis</taxon>
        <taxon>Mucoromycota</taxon>
        <taxon>Glomeromycotina</taxon>
        <taxon>Glomeromycetes</taxon>
        <taxon>Diversisporales</taxon>
        <taxon>Diversisporaceae</taxon>
        <taxon>Diversispora</taxon>
    </lineage>
</organism>
<dbReference type="OrthoDB" id="10333032at2759"/>
<name>A0A9N9BTS2_9GLOM</name>
<reference evidence="1" key="1">
    <citation type="submission" date="2021-06" db="EMBL/GenBank/DDBJ databases">
        <authorList>
            <person name="Kallberg Y."/>
            <person name="Tangrot J."/>
            <person name="Rosling A."/>
        </authorList>
    </citation>
    <scope>NUCLEOTIDE SEQUENCE</scope>
    <source>
        <strain evidence="1">AZ414A</strain>
    </source>
</reference>
<evidence type="ECO:0000313" key="2">
    <source>
        <dbReference type="Proteomes" id="UP000789706"/>
    </source>
</evidence>
<protein>
    <submittedName>
        <fullName evidence="1">5133_t:CDS:1</fullName>
    </submittedName>
</protein>
<dbReference type="AlphaFoldDB" id="A0A9N9BTS2"/>
<dbReference type="EMBL" id="CAJVPK010001178">
    <property type="protein sequence ID" value="CAG8575053.1"/>
    <property type="molecule type" value="Genomic_DNA"/>
</dbReference>
<gene>
    <name evidence="1" type="ORF">DEBURN_LOCUS8283</name>
</gene>
<evidence type="ECO:0000313" key="1">
    <source>
        <dbReference type="EMBL" id="CAG8575053.1"/>
    </source>
</evidence>
<comment type="caution">
    <text evidence="1">The sequence shown here is derived from an EMBL/GenBank/DDBJ whole genome shotgun (WGS) entry which is preliminary data.</text>
</comment>
<accession>A0A9N9BTS2</accession>
<feature type="non-terminal residue" evidence="1">
    <location>
        <position position="1"/>
    </location>
</feature>
<keyword evidence="2" id="KW-1185">Reference proteome</keyword>
<dbReference type="Proteomes" id="UP000789706">
    <property type="component" value="Unassembled WGS sequence"/>
</dbReference>
<sequence length="46" mass="5250">TQADITVVFQPEALSLNYLRNQEITTIPGERELPITNDSITFGWQE</sequence>
<proteinExistence type="predicted"/>